<comment type="caution">
    <text evidence="15">The sequence shown here is derived from an EMBL/GenBank/DDBJ whole genome shotgun (WGS) entry which is preliminary data.</text>
</comment>
<evidence type="ECO:0000256" key="14">
    <source>
        <dbReference type="PIRNR" id="PIRNR006135"/>
    </source>
</evidence>
<evidence type="ECO:0000256" key="11">
    <source>
        <dbReference type="ARBA" id="ARBA00022777"/>
    </source>
</evidence>
<comment type="catalytic activity">
    <reaction evidence="1 14">
        <text>adenosylcob(III)inamide + ATP = adenosylcob(III)inamide phosphate + ADP + H(+)</text>
        <dbReference type="Rhea" id="RHEA:15769"/>
        <dbReference type="ChEBI" id="CHEBI:2480"/>
        <dbReference type="ChEBI" id="CHEBI:15378"/>
        <dbReference type="ChEBI" id="CHEBI:30616"/>
        <dbReference type="ChEBI" id="CHEBI:58502"/>
        <dbReference type="ChEBI" id="CHEBI:456216"/>
        <dbReference type="EC" id="2.7.1.156"/>
    </reaction>
</comment>
<comment type="similarity">
    <text evidence="7 14">Belongs to the CobU/CobP family.</text>
</comment>
<proteinExistence type="inferred from homology"/>
<dbReference type="EC" id="2.7.7.62" evidence="14"/>
<organism evidence="15 16">
    <name type="scientific">Rubrivivax benzoatilyticus</name>
    <dbReference type="NCBI Taxonomy" id="316997"/>
    <lineage>
        <taxon>Bacteria</taxon>
        <taxon>Pseudomonadati</taxon>
        <taxon>Pseudomonadota</taxon>
        <taxon>Betaproteobacteria</taxon>
        <taxon>Burkholderiales</taxon>
        <taxon>Sphaerotilaceae</taxon>
        <taxon>Rubrivivax</taxon>
    </lineage>
</organism>
<keyword evidence="16" id="KW-1185">Reference proteome</keyword>
<comment type="catalytic activity">
    <reaction evidence="2 14">
        <text>adenosylcob(III)inamide phosphate + GTP + H(+) = adenosylcob(III)inamide-GDP + diphosphate</text>
        <dbReference type="Rhea" id="RHEA:22712"/>
        <dbReference type="ChEBI" id="CHEBI:15378"/>
        <dbReference type="ChEBI" id="CHEBI:33019"/>
        <dbReference type="ChEBI" id="CHEBI:37565"/>
        <dbReference type="ChEBI" id="CHEBI:58502"/>
        <dbReference type="ChEBI" id="CHEBI:60487"/>
        <dbReference type="EC" id="2.7.7.62"/>
    </reaction>
</comment>
<keyword evidence="10 14" id="KW-0547">Nucleotide-binding</keyword>
<comment type="pathway">
    <text evidence="6 14">Cofactor biosynthesis; adenosylcobalamin biosynthesis; adenosylcobalamin from cob(II)yrinate a,c-diamide: step 5/7.</text>
</comment>
<gene>
    <name evidence="15" type="ORF">G7087_16975</name>
</gene>
<evidence type="ECO:0000256" key="9">
    <source>
        <dbReference type="ARBA" id="ARBA00022679"/>
    </source>
</evidence>
<keyword evidence="9 14" id="KW-0808">Transferase</keyword>
<evidence type="ECO:0000256" key="2">
    <source>
        <dbReference type="ARBA" id="ARBA00000711"/>
    </source>
</evidence>
<keyword evidence="12 14" id="KW-0067">ATP-binding</keyword>
<evidence type="ECO:0000256" key="3">
    <source>
        <dbReference type="ARBA" id="ARBA00001522"/>
    </source>
</evidence>
<evidence type="ECO:0000256" key="1">
    <source>
        <dbReference type="ARBA" id="ARBA00000312"/>
    </source>
</evidence>
<dbReference type="Gene3D" id="3.40.50.300">
    <property type="entry name" value="P-loop containing nucleotide triphosphate hydrolases"/>
    <property type="match status" value="1"/>
</dbReference>
<accession>A0ABX0I2M5</accession>
<evidence type="ECO:0000256" key="12">
    <source>
        <dbReference type="ARBA" id="ARBA00022840"/>
    </source>
</evidence>
<comment type="pathway">
    <text evidence="5 14">Cofactor biosynthesis; adenosylcobalamin biosynthesis; adenosylcobalamin from cob(II)yrinate a,c-diamide: step 6/7.</text>
</comment>
<evidence type="ECO:0000256" key="5">
    <source>
        <dbReference type="ARBA" id="ARBA00004692"/>
    </source>
</evidence>
<evidence type="ECO:0000313" key="15">
    <source>
        <dbReference type="EMBL" id="NHL00077.1"/>
    </source>
</evidence>
<evidence type="ECO:0000256" key="7">
    <source>
        <dbReference type="ARBA" id="ARBA00007490"/>
    </source>
</evidence>
<dbReference type="Pfam" id="PF02283">
    <property type="entry name" value="CobU"/>
    <property type="match status" value="1"/>
</dbReference>
<dbReference type="GO" id="GO:0016779">
    <property type="term" value="F:nucleotidyltransferase activity"/>
    <property type="evidence" value="ECO:0007669"/>
    <property type="project" value="UniProtKB-KW"/>
</dbReference>
<dbReference type="GO" id="GO:0016301">
    <property type="term" value="F:kinase activity"/>
    <property type="evidence" value="ECO:0007669"/>
    <property type="project" value="UniProtKB-KW"/>
</dbReference>
<dbReference type="EC" id="2.7.1.156" evidence="14"/>
<keyword evidence="11 14" id="KW-0418">Kinase</keyword>
<dbReference type="InterPro" id="IPR003203">
    <property type="entry name" value="CobU/CobP"/>
</dbReference>
<keyword evidence="8 14" id="KW-0169">Cobalamin biosynthesis</keyword>
<protein>
    <recommendedName>
        <fullName evidence="14">Bifunctional adenosylcobalamin biosynthesis protein</fullName>
        <ecNumber evidence="14">2.7.1.156</ecNumber>
        <ecNumber evidence="14">2.7.7.62</ecNumber>
    </recommendedName>
</protein>
<dbReference type="PANTHER" id="PTHR34848">
    <property type="match status" value="1"/>
</dbReference>
<evidence type="ECO:0000256" key="4">
    <source>
        <dbReference type="ARBA" id="ARBA00003889"/>
    </source>
</evidence>
<name>A0ABX0I2M5_9BURK</name>
<dbReference type="SUPFAM" id="SSF52540">
    <property type="entry name" value="P-loop containing nucleoside triphosphate hydrolases"/>
    <property type="match status" value="1"/>
</dbReference>
<evidence type="ECO:0000256" key="10">
    <source>
        <dbReference type="ARBA" id="ARBA00022741"/>
    </source>
</evidence>
<dbReference type="InterPro" id="IPR027417">
    <property type="entry name" value="P-loop_NTPase"/>
</dbReference>
<dbReference type="CDD" id="cd00544">
    <property type="entry name" value="CobU"/>
    <property type="match status" value="1"/>
</dbReference>
<reference evidence="15 16" key="1">
    <citation type="submission" date="2020-03" db="EMBL/GenBank/DDBJ databases">
        <title>Rubrivivax benzoatilyticus JA2 (sequenced after 10 years sub-culturing).</title>
        <authorList>
            <person name="Gupta D."/>
            <person name="Chintalapati S."/>
            <person name="Chintalapati V.R."/>
        </authorList>
    </citation>
    <scope>NUCLEOTIDE SEQUENCE [LARGE SCALE GENOMIC DNA]</scope>
    <source>
        <strain evidence="15 16">JA2-Mal</strain>
    </source>
</reference>
<dbReference type="PIRSF" id="PIRSF006135">
    <property type="entry name" value="CobU"/>
    <property type="match status" value="1"/>
</dbReference>
<evidence type="ECO:0000256" key="13">
    <source>
        <dbReference type="ARBA" id="ARBA00023134"/>
    </source>
</evidence>
<keyword evidence="15" id="KW-0548">Nucleotidyltransferase</keyword>
<dbReference type="Proteomes" id="UP000802098">
    <property type="component" value="Unassembled WGS sequence"/>
</dbReference>
<evidence type="ECO:0000256" key="6">
    <source>
        <dbReference type="ARBA" id="ARBA00005159"/>
    </source>
</evidence>
<evidence type="ECO:0000313" key="16">
    <source>
        <dbReference type="Proteomes" id="UP000802098"/>
    </source>
</evidence>
<sequence length="189" mass="19852">MHPGHELILGGQRSGKTRRAEQLAADWLATPGHEAVIVATATVSDDEMRRRIERHRADRAATLARAGCIEEPLAIAAVIAAQSAPQRLLVVDCLTLWLTNALWPAIVGLDAPALDDAGFDAACRELCTALRAAPGPVVLVSNETGLGPVPADAATRRWLDALGQLHQAVAASCARVTLVVAGQALAVKR</sequence>
<comment type="function">
    <text evidence="4 14">Catalyzes ATP-dependent phosphorylation of adenosylcobinamide and addition of GMP to adenosylcobinamide phosphate.</text>
</comment>
<keyword evidence="13 14" id="KW-0342">GTP-binding</keyword>
<dbReference type="EMBL" id="JAAOCD010000010">
    <property type="protein sequence ID" value="NHL00077.1"/>
    <property type="molecule type" value="Genomic_DNA"/>
</dbReference>
<comment type="catalytic activity">
    <reaction evidence="3">
        <text>adenosylcob(III)inamide + GTP = adenosylcob(III)inamide phosphate + GDP + H(+)</text>
        <dbReference type="Rhea" id="RHEA:15765"/>
        <dbReference type="ChEBI" id="CHEBI:2480"/>
        <dbReference type="ChEBI" id="CHEBI:15378"/>
        <dbReference type="ChEBI" id="CHEBI:37565"/>
        <dbReference type="ChEBI" id="CHEBI:58189"/>
        <dbReference type="ChEBI" id="CHEBI:58502"/>
        <dbReference type="EC" id="2.7.1.156"/>
    </reaction>
</comment>
<dbReference type="PANTHER" id="PTHR34848:SF1">
    <property type="entry name" value="BIFUNCTIONAL ADENOSYLCOBALAMIN BIOSYNTHESIS PROTEIN COBU"/>
    <property type="match status" value="1"/>
</dbReference>
<evidence type="ECO:0000256" key="8">
    <source>
        <dbReference type="ARBA" id="ARBA00022573"/>
    </source>
</evidence>